<gene>
    <name evidence="1" type="ORF">B7Y86_05980</name>
</gene>
<evidence type="ECO:0000313" key="1">
    <source>
        <dbReference type="EMBL" id="OYX57254.1"/>
    </source>
</evidence>
<dbReference type="EMBL" id="NCEQ01000006">
    <property type="protein sequence ID" value="OYX57254.1"/>
    <property type="molecule type" value="Genomic_DNA"/>
</dbReference>
<protein>
    <submittedName>
        <fullName evidence="1">Uncharacterized protein</fullName>
    </submittedName>
</protein>
<dbReference type="AlphaFoldDB" id="A0A258HKX1"/>
<reference evidence="1 2" key="1">
    <citation type="submission" date="2017-03" db="EMBL/GenBank/DDBJ databases">
        <title>Lifting the veil on microbial sulfur biogeochemistry in mining wastewaters.</title>
        <authorList>
            <person name="Kantor R.S."/>
            <person name="Colenbrander Nelson T."/>
            <person name="Marshall S."/>
            <person name="Bennett D."/>
            <person name="Apte S."/>
            <person name="Camacho D."/>
            <person name="Thomas B.C."/>
            <person name="Warren L.A."/>
            <person name="Banfield J.F."/>
        </authorList>
    </citation>
    <scope>NUCLEOTIDE SEQUENCE [LARGE SCALE GENOMIC DNA]</scope>
    <source>
        <strain evidence="1">32-68-21</strain>
    </source>
</reference>
<organism evidence="1 2">
    <name type="scientific">Brevundimonas subvibrioides</name>
    <dbReference type="NCBI Taxonomy" id="74313"/>
    <lineage>
        <taxon>Bacteria</taxon>
        <taxon>Pseudomonadati</taxon>
        <taxon>Pseudomonadota</taxon>
        <taxon>Alphaproteobacteria</taxon>
        <taxon>Caulobacterales</taxon>
        <taxon>Caulobacteraceae</taxon>
        <taxon>Brevundimonas</taxon>
    </lineage>
</organism>
<accession>A0A258HKX1</accession>
<dbReference type="Proteomes" id="UP000216147">
    <property type="component" value="Unassembled WGS sequence"/>
</dbReference>
<name>A0A258HKX1_9CAUL</name>
<comment type="caution">
    <text evidence="1">The sequence shown here is derived from an EMBL/GenBank/DDBJ whole genome shotgun (WGS) entry which is preliminary data.</text>
</comment>
<sequence length="280" mass="30206">MVLKALVLSRTGLASALNVDKSLVGRWAAGTVTPSEHNLANLTRFVASRVEGFTMLDWERSPVDFVARLGGGAASESSDQVLDWIPVPILEEARRGARQRGWAYEGLWQSIRASNDLPGRFLRDIVEIRHRPGDVIGFRSGIEGIRYEGTALLLQNQFFFSGADAVHGTVIFGIFSGVTRQRAEVIEGLSLGTLRDAGGSPLASACVMSRIGLLSGDPEEDDRRFEAAVSSLTPLVPEGAVSKAVQDRLARTYTPDIPGNMRLLFADSLSRGAVLADDTP</sequence>
<evidence type="ECO:0000313" key="2">
    <source>
        <dbReference type="Proteomes" id="UP000216147"/>
    </source>
</evidence>
<proteinExistence type="predicted"/>